<reference evidence="1 2" key="3">
    <citation type="journal article" date="2017" name="Mol. Plant Pathol.">
        <title>A gapless genome sequence of the fungus Botrytis cinerea.</title>
        <authorList>
            <person name="Van Kan J.A."/>
            <person name="Stassen J.H."/>
            <person name="Mosbach A."/>
            <person name="Van Der Lee T.A."/>
            <person name="Faino L."/>
            <person name="Farmer A.D."/>
            <person name="Papasotiriou D.G."/>
            <person name="Zhou S."/>
            <person name="Seidl M.F."/>
            <person name="Cottam E."/>
            <person name="Edel D."/>
            <person name="Hahn M."/>
            <person name="Schwartz D.C."/>
            <person name="Dietrich R.A."/>
            <person name="Widdison S."/>
            <person name="Scalliet G."/>
        </authorList>
    </citation>
    <scope>NUCLEOTIDE SEQUENCE [LARGE SCALE GENOMIC DNA]</scope>
    <source>
        <strain evidence="1 2">B05.10</strain>
    </source>
</reference>
<dbReference type="VEuPathDB" id="FungiDB:Bcin12g04230"/>
<dbReference type="InterPro" id="IPR038883">
    <property type="entry name" value="AN11006-like"/>
</dbReference>
<accession>A0A384JZC6</accession>
<keyword evidence="2" id="KW-1185">Reference proteome</keyword>
<dbReference type="Proteomes" id="UP000001798">
    <property type="component" value="Chromosome 12"/>
</dbReference>
<gene>
    <name evidence="1" type="ORF">BCIN_12g04230</name>
</gene>
<name>A0A384JZC6_BOTFB</name>
<evidence type="ECO:0000313" key="1">
    <source>
        <dbReference type="EMBL" id="ATZ55872.1"/>
    </source>
</evidence>
<dbReference type="GeneID" id="36394734"/>
<organism evidence="1 2">
    <name type="scientific">Botryotinia fuckeliana (strain B05.10)</name>
    <name type="common">Noble rot fungus</name>
    <name type="synonym">Botrytis cinerea</name>
    <dbReference type="NCBI Taxonomy" id="332648"/>
    <lineage>
        <taxon>Eukaryota</taxon>
        <taxon>Fungi</taxon>
        <taxon>Dikarya</taxon>
        <taxon>Ascomycota</taxon>
        <taxon>Pezizomycotina</taxon>
        <taxon>Leotiomycetes</taxon>
        <taxon>Helotiales</taxon>
        <taxon>Sclerotiniaceae</taxon>
        <taxon>Botrytis</taxon>
    </lineage>
</organism>
<evidence type="ECO:0000313" key="2">
    <source>
        <dbReference type="Proteomes" id="UP000001798"/>
    </source>
</evidence>
<dbReference type="KEGG" id="bfu:BCIN_12g04230"/>
<dbReference type="EMBL" id="CP009816">
    <property type="protein sequence ID" value="ATZ55872.1"/>
    <property type="molecule type" value="Genomic_DNA"/>
</dbReference>
<reference evidence="1 2" key="1">
    <citation type="journal article" date="2011" name="PLoS Genet.">
        <title>Genomic analysis of the necrotrophic fungal pathogens Sclerotinia sclerotiorum and Botrytis cinerea.</title>
        <authorList>
            <person name="Amselem J."/>
            <person name="Cuomo C.A."/>
            <person name="van Kan J.A."/>
            <person name="Viaud M."/>
            <person name="Benito E.P."/>
            <person name="Couloux A."/>
            <person name="Coutinho P.M."/>
            <person name="de Vries R.P."/>
            <person name="Dyer P.S."/>
            <person name="Fillinger S."/>
            <person name="Fournier E."/>
            <person name="Gout L."/>
            <person name="Hahn M."/>
            <person name="Kohn L."/>
            <person name="Lapalu N."/>
            <person name="Plummer K.M."/>
            <person name="Pradier J.M."/>
            <person name="Quevillon E."/>
            <person name="Sharon A."/>
            <person name="Simon A."/>
            <person name="ten Have A."/>
            <person name="Tudzynski B."/>
            <person name="Tudzynski P."/>
            <person name="Wincker P."/>
            <person name="Andrew M."/>
            <person name="Anthouard V."/>
            <person name="Beever R.E."/>
            <person name="Beffa R."/>
            <person name="Benoit I."/>
            <person name="Bouzid O."/>
            <person name="Brault B."/>
            <person name="Chen Z."/>
            <person name="Choquer M."/>
            <person name="Collemare J."/>
            <person name="Cotton P."/>
            <person name="Danchin E.G."/>
            <person name="Da Silva C."/>
            <person name="Gautier A."/>
            <person name="Giraud C."/>
            <person name="Giraud T."/>
            <person name="Gonzalez C."/>
            <person name="Grossetete S."/>
            <person name="Guldener U."/>
            <person name="Henrissat B."/>
            <person name="Howlett B.J."/>
            <person name="Kodira C."/>
            <person name="Kretschmer M."/>
            <person name="Lappartient A."/>
            <person name="Leroch M."/>
            <person name="Levis C."/>
            <person name="Mauceli E."/>
            <person name="Neuveglise C."/>
            <person name="Oeser B."/>
            <person name="Pearson M."/>
            <person name="Poulain J."/>
            <person name="Poussereau N."/>
            <person name="Quesneville H."/>
            <person name="Rascle C."/>
            <person name="Schumacher J."/>
            <person name="Segurens B."/>
            <person name="Sexton A."/>
            <person name="Silva E."/>
            <person name="Sirven C."/>
            <person name="Soanes D.M."/>
            <person name="Talbot N.J."/>
            <person name="Templeton M."/>
            <person name="Yandava C."/>
            <person name="Yarden O."/>
            <person name="Zeng Q."/>
            <person name="Rollins J.A."/>
            <person name="Lebrun M.H."/>
            <person name="Dickman M."/>
        </authorList>
    </citation>
    <scope>NUCLEOTIDE SEQUENCE [LARGE SCALE GENOMIC DNA]</scope>
    <source>
        <strain evidence="1 2">B05.10</strain>
    </source>
</reference>
<sequence length="241" mass="27882">MDAHIKSNTYVPQISSSVIGFFDLPVKTCDDIYQRVLVVPHGIYLFQVYDDAIKTVIPGRPILWLKLLYINRKMREEASIVLYGRNRFVFMDTIGSQTKLLQSFLQSIGPVNASLMSRICISLPIVKSVKDEPEKYALCEDDVDSLMLLQQFTNLTTLETLLYSFNPIYTNEANQDAHHSQFIQGACSHIDTQLRITIPTLRKIIIVFHDMVPKNEMVELMRRFLWMICQTDKNDMVIRQD</sequence>
<dbReference type="PANTHER" id="PTHR42085">
    <property type="entry name" value="F-BOX DOMAIN-CONTAINING PROTEIN"/>
    <property type="match status" value="1"/>
</dbReference>
<protein>
    <submittedName>
        <fullName evidence="1">Uncharacterized protein</fullName>
    </submittedName>
</protein>
<dbReference type="OrthoDB" id="62952at2759"/>
<dbReference type="AlphaFoldDB" id="A0A384JZC6"/>
<proteinExistence type="predicted"/>
<dbReference type="PANTHER" id="PTHR42085:SF2">
    <property type="entry name" value="F-BOX DOMAIN-CONTAINING PROTEIN"/>
    <property type="match status" value="1"/>
</dbReference>
<reference evidence="1 2" key="2">
    <citation type="journal article" date="2012" name="Eukaryot. Cell">
        <title>Genome update of Botrytis cinerea strains B05.10 and T4.</title>
        <authorList>
            <person name="Staats M."/>
            <person name="van Kan J.A."/>
        </authorList>
    </citation>
    <scope>NUCLEOTIDE SEQUENCE [LARGE SCALE GENOMIC DNA]</scope>
    <source>
        <strain evidence="1 2">B05.10</strain>
    </source>
</reference>
<dbReference type="RefSeq" id="XP_024552241.1">
    <property type="nucleotide sequence ID" value="XM_024696433.1"/>
</dbReference>